<dbReference type="Pfam" id="PF04082">
    <property type="entry name" value="Fungal_trans"/>
    <property type="match status" value="1"/>
</dbReference>
<keyword evidence="3" id="KW-0238">DNA-binding</keyword>
<dbReference type="PROSITE" id="PS00463">
    <property type="entry name" value="ZN2_CY6_FUNGAL_1"/>
    <property type="match status" value="1"/>
</dbReference>
<evidence type="ECO:0000256" key="6">
    <source>
        <dbReference type="SAM" id="Coils"/>
    </source>
</evidence>
<dbReference type="GO" id="GO:0000435">
    <property type="term" value="P:positive regulation of transcription from RNA polymerase II promoter by galactose"/>
    <property type="evidence" value="ECO:0007669"/>
    <property type="project" value="TreeGrafter"/>
</dbReference>
<dbReference type="CDD" id="cd12148">
    <property type="entry name" value="fungal_TF_MHR"/>
    <property type="match status" value="1"/>
</dbReference>
<dbReference type="Pfam" id="PF00172">
    <property type="entry name" value="Zn_clus"/>
    <property type="match status" value="1"/>
</dbReference>
<dbReference type="InterPro" id="IPR036864">
    <property type="entry name" value="Zn2-C6_fun-type_DNA-bd_sf"/>
</dbReference>
<keyword evidence="6" id="KW-0175">Coiled coil</keyword>
<feature type="region of interest" description="Disordered" evidence="7">
    <location>
        <begin position="1"/>
        <end position="36"/>
    </location>
</feature>
<dbReference type="PANTHER" id="PTHR47424">
    <property type="entry name" value="REGULATORY PROTEIN GAL4"/>
    <property type="match status" value="1"/>
</dbReference>
<evidence type="ECO:0000256" key="4">
    <source>
        <dbReference type="ARBA" id="ARBA00023163"/>
    </source>
</evidence>
<dbReference type="OrthoDB" id="424974at2759"/>
<keyword evidence="4" id="KW-0804">Transcription</keyword>
<keyword evidence="5" id="KW-0539">Nucleus</keyword>
<evidence type="ECO:0000256" key="3">
    <source>
        <dbReference type="ARBA" id="ARBA00023125"/>
    </source>
</evidence>
<feature type="domain" description="Zn(2)-C6 fungal-type" evidence="8">
    <location>
        <begin position="39"/>
        <end position="69"/>
    </location>
</feature>
<evidence type="ECO:0000256" key="7">
    <source>
        <dbReference type="SAM" id="MobiDB-lite"/>
    </source>
</evidence>
<feature type="compositionally biased region" description="Acidic residues" evidence="7">
    <location>
        <begin position="195"/>
        <end position="207"/>
    </location>
</feature>
<dbReference type="HOGENOM" id="CLU_008511_2_2_1"/>
<dbReference type="PANTHER" id="PTHR47424:SF3">
    <property type="entry name" value="REGULATORY PROTEIN GAL4"/>
    <property type="match status" value="1"/>
</dbReference>
<dbReference type="GO" id="GO:0005634">
    <property type="term" value="C:nucleus"/>
    <property type="evidence" value="ECO:0007669"/>
    <property type="project" value="TreeGrafter"/>
</dbReference>
<protein>
    <recommendedName>
        <fullName evidence="8">Zn(2)-C6 fungal-type domain-containing protein</fullName>
    </recommendedName>
</protein>
<dbReference type="STRING" id="348802.A0A0D2E6V8"/>
<sequence>MQNSGPTEESDQPSPAQNDKTQTRRPSADGRPRKRVRLACEPCRGRKTRCDGGRPPCDTCRERRTECVYLPWRARASVTKEYIEQLELRNRDLERNLRSHLSGHDLPQDADCRYDVTIDLLPTIGDSNAGKSSTGSTILPKSQGSIHLEAPSHCPRDNNTASSLALDIGSPVGIGPSAAPTSGSLDLVANNVPEEEQPPEGWVEDDAGNLSDGAKTDLTRVDSYPDKPPGYFGESSVSTFLSTVRPLYATQRRSTSPHARRLPGSGSVSSDSPFERLVRHRHGAADLSDCLALPQRNIADRLVNAYFTYIDTILPFIQEPWFRAKYERTWLPTACDSSTKDTHDLSWLALLNLVFAFGCEYVNISRDQGLVSGARFFKRATTILFSQVFHSGNLETIQSLILTSHYLQSTNNLNKCWSIVGLCIRMAHGMGLHLDPSRWKIGHVEQELRRRLWWGCNIVDCMLSLRYGRPPFGIDKSPDVRLPTPIDSLYLSYDHTNEGQQSEDKARCQILLADIGLSRQIESIVRELYLDRQQRFNKNPSDQSDEEGGNFSAVGKLLSTVVRLDGNLLNWQDNLPRHLRPDANNADWKLQRQANILFSKTVAIRVLLHRESLLIFQRDPPEDDFQREMVILSARQCLSSARKLVHFYDSLRERKLVNMWFWDAQYLNIAVAALVSLQVMPSEAREVFAERESLDSDERVIKVGLGLLKDLASKSAMIWHYAENLERLMKESSREGQNPSCEGDVRRCCSRVPTGVGEALPTISAAGNYGTPSRNERNAHASLDGAQAFPTGNGSQMPVNHPAPPTTTTYVSIDPSADFFPIPRDFFLQGIQEVDDQILAVPWMDDQATRSQYPMPDSFTGGFGYPDADFGGFRFGS</sequence>
<reference evidence="9 10" key="1">
    <citation type="submission" date="2015-01" db="EMBL/GenBank/DDBJ databases">
        <title>The Genome Sequence of Exophiala xenobiotica CBS118157.</title>
        <authorList>
            <consortium name="The Broad Institute Genomics Platform"/>
            <person name="Cuomo C."/>
            <person name="de Hoog S."/>
            <person name="Gorbushina A."/>
            <person name="Stielow B."/>
            <person name="Teixiera M."/>
            <person name="Abouelleil A."/>
            <person name="Chapman S.B."/>
            <person name="Priest M."/>
            <person name="Young S.K."/>
            <person name="Wortman J."/>
            <person name="Nusbaum C."/>
            <person name="Birren B."/>
        </authorList>
    </citation>
    <scope>NUCLEOTIDE SEQUENCE [LARGE SCALE GENOMIC DNA]</scope>
    <source>
        <strain evidence="9 10">CBS 118157</strain>
    </source>
</reference>
<proteinExistence type="predicted"/>
<organism evidence="9 10">
    <name type="scientific">Exophiala xenobiotica</name>
    <dbReference type="NCBI Taxonomy" id="348802"/>
    <lineage>
        <taxon>Eukaryota</taxon>
        <taxon>Fungi</taxon>
        <taxon>Dikarya</taxon>
        <taxon>Ascomycota</taxon>
        <taxon>Pezizomycotina</taxon>
        <taxon>Eurotiomycetes</taxon>
        <taxon>Chaetothyriomycetidae</taxon>
        <taxon>Chaetothyriales</taxon>
        <taxon>Herpotrichiellaceae</taxon>
        <taxon>Exophiala</taxon>
    </lineage>
</organism>
<dbReference type="Proteomes" id="UP000054342">
    <property type="component" value="Unassembled WGS sequence"/>
</dbReference>
<evidence type="ECO:0000313" key="10">
    <source>
        <dbReference type="Proteomes" id="UP000054342"/>
    </source>
</evidence>
<dbReference type="SMART" id="SM00066">
    <property type="entry name" value="GAL4"/>
    <property type="match status" value="1"/>
</dbReference>
<dbReference type="GO" id="GO:0000978">
    <property type="term" value="F:RNA polymerase II cis-regulatory region sequence-specific DNA binding"/>
    <property type="evidence" value="ECO:0007669"/>
    <property type="project" value="TreeGrafter"/>
</dbReference>
<dbReference type="PROSITE" id="PS50048">
    <property type="entry name" value="ZN2_CY6_FUNGAL_2"/>
    <property type="match status" value="1"/>
</dbReference>
<dbReference type="InterPro" id="IPR001138">
    <property type="entry name" value="Zn2Cys6_DnaBD"/>
</dbReference>
<dbReference type="SMART" id="SM00906">
    <property type="entry name" value="Fungal_trans"/>
    <property type="match status" value="1"/>
</dbReference>
<feature type="coiled-coil region" evidence="6">
    <location>
        <begin position="76"/>
        <end position="103"/>
    </location>
</feature>
<dbReference type="SUPFAM" id="SSF57701">
    <property type="entry name" value="Zn2/Cys6 DNA-binding domain"/>
    <property type="match status" value="1"/>
</dbReference>
<dbReference type="GO" id="GO:0008270">
    <property type="term" value="F:zinc ion binding"/>
    <property type="evidence" value="ECO:0007669"/>
    <property type="project" value="InterPro"/>
</dbReference>
<dbReference type="InterPro" id="IPR051127">
    <property type="entry name" value="Fungal_SecMet_Regulators"/>
</dbReference>
<keyword evidence="1" id="KW-0479">Metal-binding</keyword>
<dbReference type="GO" id="GO:0006351">
    <property type="term" value="P:DNA-templated transcription"/>
    <property type="evidence" value="ECO:0007669"/>
    <property type="project" value="InterPro"/>
</dbReference>
<dbReference type="InterPro" id="IPR007219">
    <property type="entry name" value="XnlR_reg_dom"/>
</dbReference>
<evidence type="ECO:0000256" key="5">
    <source>
        <dbReference type="ARBA" id="ARBA00023242"/>
    </source>
</evidence>
<keyword evidence="2" id="KW-0805">Transcription regulation</keyword>
<dbReference type="AlphaFoldDB" id="A0A0D2E6V8"/>
<dbReference type="Gene3D" id="4.10.240.10">
    <property type="entry name" value="Zn(2)-C6 fungal-type DNA-binding domain"/>
    <property type="match status" value="1"/>
</dbReference>
<evidence type="ECO:0000313" key="9">
    <source>
        <dbReference type="EMBL" id="KIW50470.1"/>
    </source>
</evidence>
<dbReference type="CDD" id="cd00067">
    <property type="entry name" value="GAL4"/>
    <property type="match status" value="1"/>
</dbReference>
<dbReference type="GO" id="GO:0000981">
    <property type="term" value="F:DNA-binding transcription factor activity, RNA polymerase II-specific"/>
    <property type="evidence" value="ECO:0007669"/>
    <property type="project" value="InterPro"/>
</dbReference>
<gene>
    <name evidence="9" type="ORF">PV05_12056</name>
</gene>
<feature type="compositionally biased region" description="Basic and acidic residues" evidence="7">
    <location>
        <begin position="214"/>
        <end position="225"/>
    </location>
</feature>
<keyword evidence="10" id="KW-1185">Reference proteome</keyword>
<evidence type="ECO:0000256" key="1">
    <source>
        <dbReference type="ARBA" id="ARBA00022723"/>
    </source>
</evidence>
<name>A0A0D2E6V8_9EURO</name>
<dbReference type="GeneID" id="25333964"/>
<feature type="region of interest" description="Disordered" evidence="7">
    <location>
        <begin position="195"/>
        <end position="226"/>
    </location>
</feature>
<accession>A0A0D2E6V8</accession>
<dbReference type="EMBL" id="KN847323">
    <property type="protein sequence ID" value="KIW50470.1"/>
    <property type="molecule type" value="Genomic_DNA"/>
</dbReference>
<evidence type="ECO:0000259" key="8">
    <source>
        <dbReference type="PROSITE" id="PS50048"/>
    </source>
</evidence>
<dbReference type="RefSeq" id="XP_013311054.1">
    <property type="nucleotide sequence ID" value="XM_013455600.1"/>
</dbReference>
<feature type="region of interest" description="Disordered" evidence="7">
    <location>
        <begin position="251"/>
        <end position="273"/>
    </location>
</feature>
<evidence type="ECO:0000256" key="2">
    <source>
        <dbReference type="ARBA" id="ARBA00023015"/>
    </source>
</evidence>
<feature type="compositionally biased region" description="Polar residues" evidence="7">
    <location>
        <begin position="1"/>
        <end position="20"/>
    </location>
</feature>